<organism evidence="7 8">
    <name type="scientific">Candidatus Nitrosotenuis cloacae</name>
    <dbReference type="NCBI Taxonomy" id="1603555"/>
    <lineage>
        <taxon>Archaea</taxon>
        <taxon>Nitrososphaerota</taxon>
        <taxon>Candidatus Nitrosotenuis</taxon>
    </lineage>
</organism>
<gene>
    <name evidence="7" type="ORF">SU86_001725</name>
</gene>
<dbReference type="InterPro" id="IPR001845">
    <property type="entry name" value="HTH_ArsR_DNA-bd_dom"/>
</dbReference>
<dbReference type="InterPro" id="IPR051081">
    <property type="entry name" value="HTH_MetalResp_TranReg"/>
</dbReference>
<dbReference type="GO" id="GO:0003677">
    <property type="term" value="F:DNA binding"/>
    <property type="evidence" value="ECO:0007669"/>
    <property type="project" value="UniProtKB-KW"/>
</dbReference>
<evidence type="ECO:0000256" key="2">
    <source>
        <dbReference type="ARBA" id="ARBA00023125"/>
    </source>
</evidence>
<keyword evidence="1" id="KW-0805">Transcription regulation</keyword>
<dbReference type="PANTHER" id="PTHR33154">
    <property type="entry name" value="TRANSCRIPTIONAL REGULATOR, ARSR FAMILY"/>
    <property type="match status" value="1"/>
</dbReference>
<reference evidence="7 8" key="1">
    <citation type="journal article" date="2016" name="Sci. Rep.">
        <title>A novel ammonia-oxidizing archaeon from wastewater treatment plant: Its enrichment, physiological and genomic characteristics.</title>
        <authorList>
            <person name="Li Y."/>
            <person name="Ding K."/>
            <person name="Wen X."/>
            <person name="Zhang B."/>
            <person name="Shen B."/>
            <person name="Yang Y."/>
        </authorList>
    </citation>
    <scope>NUCLEOTIDE SEQUENCE [LARGE SCALE GENOMIC DNA]</scope>
    <source>
        <strain evidence="7 8">SAT1</strain>
    </source>
</reference>
<dbReference type="SUPFAM" id="SSF46785">
    <property type="entry name" value="Winged helix' DNA-binding domain"/>
    <property type="match status" value="1"/>
</dbReference>
<dbReference type="EMBL" id="CP011097">
    <property type="protein sequence ID" value="AJZ75316.1"/>
    <property type="molecule type" value="Genomic_DNA"/>
</dbReference>
<evidence type="ECO:0000256" key="3">
    <source>
        <dbReference type="ARBA" id="ARBA00023163"/>
    </source>
</evidence>
<evidence type="ECO:0000259" key="6">
    <source>
        <dbReference type="SMART" id="SM00418"/>
    </source>
</evidence>
<evidence type="ECO:0000256" key="5">
    <source>
        <dbReference type="SAM" id="Phobius"/>
    </source>
</evidence>
<accession>A0A3G1B3K0</accession>
<dbReference type="KEGG" id="tah:SU86_001725"/>
<evidence type="ECO:0000256" key="1">
    <source>
        <dbReference type="ARBA" id="ARBA00023015"/>
    </source>
</evidence>
<dbReference type="InterPro" id="IPR036388">
    <property type="entry name" value="WH-like_DNA-bd_sf"/>
</dbReference>
<evidence type="ECO:0000313" key="7">
    <source>
        <dbReference type="EMBL" id="AJZ75316.1"/>
    </source>
</evidence>
<keyword evidence="5" id="KW-0812">Transmembrane</keyword>
<keyword evidence="5" id="KW-1133">Transmembrane helix</keyword>
<dbReference type="Pfam" id="PF01022">
    <property type="entry name" value="HTH_5"/>
    <property type="match status" value="1"/>
</dbReference>
<dbReference type="OrthoDB" id="11923at2157"/>
<keyword evidence="5" id="KW-0472">Membrane</keyword>
<dbReference type="PANTHER" id="PTHR33154:SF35">
    <property type="entry name" value="TRANSCRIPTIONAL REGULATOR, ARSR FAMILY"/>
    <property type="match status" value="1"/>
</dbReference>
<dbReference type="Proteomes" id="UP000266745">
    <property type="component" value="Chromosome"/>
</dbReference>
<dbReference type="GeneID" id="24875100"/>
<evidence type="ECO:0000256" key="4">
    <source>
        <dbReference type="SAM" id="MobiDB-lite"/>
    </source>
</evidence>
<dbReference type="Gene3D" id="1.10.10.10">
    <property type="entry name" value="Winged helix-like DNA-binding domain superfamily/Winged helix DNA-binding domain"/>
    <property type="match status" value="1"/>
</dbReference>
<dbReference type="STRING" id="1603555.SU86_001725"/>
<feature type="region of interest" description="Disordered" evidence="4">
    <location>
        <begin position="202"/>
        <end position="243"/>
    </location>
</feature>
<protein>
    <recommendedName>
        <fullName evidence="6">HTH arsR-type domain-containing protein</fullName>
    </recommendedName>
</protein>
<dbReference type="GO" id="GO:0003700">
    <property type="term" value="F:DNA-binding transcription factor activity"/>
    <property type="evidence" value="ECO:0007669"/>
    <property type="project" value="InterPro"/>
</dbReference>
<proteinExistence type="predicted"/>
<keyword evidence="2" id="KW-0238">DNA-binding</keyword>
<name>A0A3G1B3K0_9ARCH</name>
<sequence>MGDSEDPMGINDKIEILSTDDDRIKAVGELLSSDSSRTILKLLFNEEMTANQIAQKTEISLPLVMYHLKKMQDCNVVKISQTGKNTKSHDMKYYTVDKFAIVILPSGMSEKAKSSKSLFNSFNRIYRFATIGGVSLAAWFSAQFIQQNNRVVLSNARANSGNQFNAPESAFTATSPEMAMKSAPTEEPTHSGVESIESAPAYDTTEQTVPEVPSPEPQFAEDAADQSQYASPPESAMPMDGDTLSYMSSDAPLLGEPISDFYLSIIIALSVGIVGLIIERIIRPRRK</sequence>
<dbReference type="RefSeq" id="WP_048187818.1">
    <property type="nucleotide sequence ID" value="NZ_CP011097.1"/>
</dbReference>
<feature type="domain" description="HTH arsR-type" evidence="6">
    <location>
        <begin position="26"/>
        <end position="110"/>
    </location>
</feature>
<dbReference type="AlphaFoldDB" id="A0A3G1B3K0"/>
<feature type="transmembrane region" description="Helical" evidence="5">
    <location>
        <begin position="261"/>
        <end position="282"/>
    </location>
</feature>
<evidence type="ECO:0000313" key="8">
    <source>
        <dbReference type="Proteomes" id="UP000266745"/>
    </source>
</evidence>
<dbReference type="CDD" id="cd00090">
    <property type="entry name" value="HTH_ARSR"/>
    <property type="match status" value="1"/>
</dbReference>
<dbReference type="SMART" id="SM00418">
    <property type="entry name" value="HTH_ARSR"/>
    <property type="match status" value="1"/>
</dbReference>
<dbReference type="InterPro" id="IPR011991">
    <property type="entry name" value="ArsR-like_HTH"/>
</dbReference>
<keyword evidence="8" id="KW-1185">Reference proteome</keyword>
<keyword evidence="3" id="KW-0804">Transcription</keyword>
<dbReference type="InterPro" id="IPR036390">
    <property type="entry name" value="WH_DNA-bd_sf"/>
</dbReference>